<protein>
    <recommendedName>
        <fullName evidence="8">Mitochondrial import inner membrane translocase subunit</fullName>
    </recommendedName>
</protein>
<organism evidence="11 12">
    <name type="scientific">Aphis gossypii</name>
    <name type="common">Cotton aphid</name>
    <dbReference type="NCBI Taxonomy" id="80765"/>
    <lineage>
        <taxon>Eukaryota</taxon>
        <taxon>Metazoa</taxon>
        <taxon>Ecdysozoa</taxon>
        <taxon>Arthropoda</taxon>
        <taxon>Hexapoda</taxon>
        <taxon>Insecta</taxon>
        <taxon>Pterygota</taxon>
        <taxon>Neoptera</taxon>
        <taxon>Paraneoptera</taxon>
        <taxon>Hemiptera</taxon>
        <taxon>Sternorrhyncha</taxon>
        <taxon>Aphidomorpha</taxon>
        <taxon>Aphidoidea</taxon>
        <taxon>Aphididae</taxon>
        <taxon>Aphidini</taxon>
        <taxon>Aphis</taxon>
        <taxon>Aphis</taxon>
    </lineage>
</organism>
<evidence type="ECO:0000256" key="6">
    <source>
        <dbReference type="ARBA" id="ARBA00023128"/>
    </source>
</evidence>
<keyword evidence="12" id="KW-1185">Reference proteome</keyword>
<comment type="function">
    <text evidence="8">Mitochondrial intermembrane chaperone that participates in the import and insertion of some multi-pass transmembrane proteins into the mitochondrial inner membrane. Also required for the transfer of beta-barrel precursors from the TOM complex to the sorting and assembly machinery (SAM complex) of the outer membrane. Acts as a chaperone-like protein that protects the hydrophobic precursors from aggregation and guide them through the mitochondrial intermembrane space.</text>
</comment>
<evidence type="ECO:0000256" key="2">
    <source>
        <dbReference type="ARBA" id="ARBA00022723"/>
    </source>
</evidence>
<evidence type="ECO:0000313" key="12">
    <source>
        <dbReference type="Proteomes" id="UP001154329"/>
    </source>
</evidence>
<reference evidence="11" key="2">
    <citation type="submission" date="2022-10" db="EMBL/GenBank/DDBJ databases">
        <authorList>
            <consortium name="ENA_rothamsted_submissions"/>
            <consortium name="culmorum"/>
            <person name="King R."/>
        </authorList>
    </citation>
    <scope>NUCLEOTIDE SEQUENCE</scope>
</reference>
<evidence type="ECO:0000256" key="3">
    <source>
        <dbReference type="ARBA" id="ARBA00022833"/>
    </source>
</evidence>
<keyword evidence="8" id="KW-0143">Chaperone</keyword>
<comment type="subcellular location">
    <subcellularLocation>
        <location evidence="8">Mitochondrion inner membrane</location>
        <topology evidence="8">Peripheral membrane protein</topology>
        <orientation evidence="8">Intermembrane side</orientation>
    </subcellularLocation>
</comment>
<dbReference type="EMBL" id="OU899037">
    <property type="protein sequence ID" value="CAH1736434.1"/>
    <property type="molecule type" value="Genomic_DNA"/>
</dbReference>
<dbReference type="Proteomes" id="UP001154329">
    <property type="component" value="Chromosome 4"/>
</dbReference>
<evidence type="ECO:0000313" key="11">
    <source>
        <dbReference type="EMBL" id="CAH1736434.1"/>
    </source>
</evidence>
<keyword evidence="4 8" id="KW-0653">Protein transport</keyword>
<evidence type="ECO:0000256" key="8">
    <source>
        <dbReference type="RuleBase" id="RU367043"/>
    </source>
</evidence>
<proteinExistence type="inferred from homology"/>
<dbReference type="InterPro" id="IPR035427">
    <property type="entry name" value="Tim10-like_dom_sf"/>
</dbReference>
<keyword evidence="8" id="KW-0472">Membrane</keyword>
<gene>
    <name evidence="11" type="ORF">APHIGO_LOCUS10182</name>
</gene>
<comment type="domain">
    <text evidence="8">The twin CX3C motif contains 4 conserved Cys residues that form 2 disulfide bonds in the mitochondrial intermembrane space.</text>
</comment>
<keyword evidence="1 8" id="KW-0813">Transport</keyword>
<name>A0A9P0NR17_APHGO</name>
<evidence type="ECO:0000256" key="4">
    <source>
        <dbReference type="ARBA" id="ARBA00022927"/>
    </source>
</evidence>
<dbReference type="GO" id="GO:0005743">
    <property type="term" value="C:mitochondrial inner membrane"/>
    <property type="evidence" value="ECO:0007669"/>
    <property type="project" value="UniProtKB-SubCell"/>
</dbReference>
<dbReference type="Gene3D" id="1.10.287.810">
    <property type="entry name" value="Mitochondrial import inner membrane translocase subunit tim13 like domains"/>
    <property type="match status" value="1"/>
</dbReference>
<evidence type="ECO:0000256" key="9">
    <source>
        <dbReference type="SAM" id="MobiDB-lite"/>
    </source>
</evidence>
<keyword evidence="7 8" id="KW-1015">Disulfide bond</keyword>
<keyword evidence="2" id="KW-0479">Metal-binding</keyword>
<dbReference type="GO" id="GO:0046872">
    <property type="term" value="F:metal ion binding"/>
    <property type="evidence" value="ECO:0007669"/>
    <property type="project" value="UniProtKB-KW"/>
</dbReference>
<dbReference type="GO" id="GO:0015031">
    <property type="term" value="P:protein transport"/>
    <property type="evidence" value="ECO:0007669"/>
    <property type="project" value="UniProtKB-KW"/>
</dbReference>
<comment type="subunit">
    <text evidence="8">Heterohexamer.</text>
</comment>
<dbReference type="PANTHER" id="PTHR13172">
    <property type="entry name" value="MITOCHONDRIAL IMPORT INNER MEMBRANE TRANSLOCASE SUBUNIT TIM9B"/>
    <property type="match status" value="1"/>
</dbReference>
<feature type="compositionally biased region" description="Polar residues" evidence="9">
    <location>
        <begin position="80"/>
        <end position="96"/>
    </location>
</feature>
<evidence type="ECO:0000256" key="7">
    <source>
        <dbReference type="ARBA" id="ARBA00023157"/>
    </source>
</evidence>
<keyword evidence="3" id="KW-0862">Zinc</keyword>
<keyword evidence="5 8" id="KW-0811">Translocation</keyword>
<feature type="compositionally biased region" description="Basic and acidic residues" evidence="9">
    <location>
        <begin position="97"/>
        <end position="109"/>
    </location>
</feature>
<evidence type="ECO:0000259" key="10">
    <source>
        <dbReference type="Pfam" id="PF02953"/>
    </source>
</evidence>
<comment type="similarity">
    <text evidence="8">Belongs to the small Tim family.</text>
</comment>
<accession>A0A9P0NR17</accession>
<reference evidence="11" key="1">
    <citation type="submission" date="2022-02" db="EMBL/GenBank/DDBJ databases">
        <authorList>
            <person name="King R."/>
        </authorList>
    </citation>
    <scope>NUCLEOTIDE SEQUENCE</scope>
</reference>
<dbReference type="InterPro" id="IPR004217">
    <property type="entry name" value="Tim10-like"/>
</dbReference>
<dbReference type="AlphaFoldDB" id="A0A9P0NR17"/>
<feature type="domain" description="Tim10-like" evidence="10">
    <location>
        <begin position="5"/>
        <end position="64"/>
    </location>
</feature>
<sequence length="109" mass="12651">MDEEIQLKNIKEFLQNYNKITDDCFSQCVYTLSQSRLTGEEALCASNCVQKSKFVEQKCMQAFIEHQQQSMQKFVEESSQKQAEQENTVVESNNSDTENKEIVKPELTK</sequence>
<feature type="region of interest" description="Disordered" evidence="9">
    <location>
        <begin position="74"/>
        <end position="109"/>
    </location>
</feature>
<keyword evidence="8" id="KW-0999">Mitochondrion inner membrane</keyword>
<dbReference type="OrthoDB" id="1551503at2759"/>
<dbReference type="InterPro" id="IPR050673">
    <property type="entry name" value="Mito_inner_translocase_sub"/>
</dbReference>
<evidence type="ECO:0000256" key="1">
    <source>
        <dbReference type="ARBA" id="ARBA00022448"/>
    </source>
</evidence>
<dbReference type="Pfam" id="PF02953">
    <property type="entry name" value="zf-Tim10_DDP"/>
    <property type="match status" value="1"/>
</dbReference>
<dbReference type="SUPFAM" id="SSF144122">
    <property type="entry name" value="Tim10-like"/>
    <property type="match status" value="1"/>
</dbReference>
<evidence type="ECO:0000256" key="5">
    <source>
        <dbReference type="ARBA" id="ARBA00023010"/>
    </source>
</evidence>
<keyword evidence="6 8" id="KW-0496">Mitochondrion</keyword>